<organism evidence="1 2">
    <name type="scientific">Ignelater luminosus</name>
    <name type="common">Cucubano</name>
    <name type="synonym">Pyrophorus luminosus</name>
    <dbReference type="NCBI Taxonomy" id="2038154"/>
    <lineage>
        <taxon>Eukaryota</taxon>
        <taxon>Metazoa</taxon>
        <taxon>Ecdysozoa</taxon>
        <taxon>Arthropoda</taxon>
        <taxon>Hexapoda</taxon>
        <taxon>Insecta</taxon>
        <taxon>Pterygota</taxon>
        <taxon>Neoptera</taxon>
        <taxon>Endopterygota</taxon>
        <taxon>Coleoptera</taxon>
        <taxon>Polyphaga</taxon>
        <taxon>Elateriformia</taxon>
        <taxon>Elateroidea</taxon>
        <taxon>Elateridae</taxon>
        <taxon>Agrypninae</taxon>
        <taxon>Pyrophorini</taxon>
        <taxon>Ignelater</taxon>
    </lineage>
</organism>
<dbReference type="InterPro" id="IPR009511">
    <property type="entry name" value="MAD1/Cdc20-bound-Mad2-bd"/>
</dbReference>
<sequence>NIVLDEEWISEMESAIPLTNVFVMVQKYIQKDYNKENDFFTLNAQYSLPSRVKDIAINLHYNNENDSQYNCCDNLSIFRDSVNEETDTASSLSESNTDSSFQCVHDSSNCDLVWFQANVVLKGFKECFINNVSATELW</sequence>
<evidence type="ECO:0000313" key="1">
    <source>
        <dbReference type="EMBL" id="KAF2895287.1"/>
    </source>
</evidence>
<proteinExistence type="predicted"/>
<accession>A0A8K0GB15</accession>
<dbReference type="OrthoDB" id="6334764at2759"/>
<dbReference type="PANTHER" id="PTHR15681">
    <property type="entry name" value="MAD2L1-BINDING PROTEIN"/>
    <property type="match status" value="1"/>
</dbReference>
<dbReference type="Proteomes" id="UP000801492">
    <property type="component" value="Unassembled WGS sequence"/>
</dbReference>
<feature type="non-terminal residue" evidence="1">
    <location>
        <position position="1"/>
    </location>
</feature>
<comment type="caution">
    <text evidence="1">The sequence shown here is derived from an EMBL/GenBank/DDBJ whole genome shotgun (WGS) entry which is preliminary data.</text>
</comment>
<keyword evidence="2" id="KW-1185">Reference proteome</keyword>
<dbReference type="PANTHER" id="PTHR15681:SF1">
    <property type="entry name" value="MAD2L1-BINDING PROTEIN"/>
    <property type="match status" value="1"/>
</dbReference>
<dbReference type="GO" id="GO:0005634">
    <property type="term" value="C:nucleus"/>
    <property type="evidence" value="ECO:0007669"/>
    <property type="project" value="InterPro"/>
</dbReference>
<gene>
    <name evidence="1" type="ORF">ILUMI_10883</name>
</gene>
<protein>
    <submittedName>
        <fullName evidence="1">Uncharacterized protein</fullName>
    </submittedName>
</protein>
<dbReference type="AlphaFoldDB" id="A0A8K0GB15"/>
<name>A0A8K0GB15_IGNLU</name>
<dbReference type="InterPro" id="IPR053729">
    <property type="entry name" value="MAD2L1BP_domain_sf"/>
</dbReference>
<dbReference type="EMBL" id="VTPC01006062">
    <property type="protein sequence ID" value="KAF2895287.1"/>
    <property type="molecule type" value="Genomic_DNA"/>
</dbReference>
<dbReference type="Gene3D" id="3.30.900.20">
    <property type="match status" value="1"/>
</dbReference>
<evidence type="ECO:0000313" key="2">
    <source>
        <dbReference type="Proteomes" id="UP000801492"/>
    </source>
</evidence>
<reference evidence="1" key="1">
    <citation type="submission" date="2019-08" db="EMBL/GenBank/DDBJ databases">
        <title>The genome of the North American firefly Photinus pyralis.</title>
        <authorList>
            <consortium name="Photinus pyralis genome working group"/>
            <person name="Fallon T.R."/>
            <person name="Sander Lower S.E."/>
            <person name="Weng J.-K."/>
        </authorList>
    </citation>
    <scope>NUCLEOTIDE SEQUENCE</scope>
    <source>
        <strain evidence="1">TRF0915ILg1</strain>
        <tissue evidence="1">Whole body</tissue>
    </source>
</reference>
<dbReference type="GO" id="GO:0007096">
    <property type="term" value="P:regulation of exit from mitosis"/>
    <property type="evidence" value="ECO:0007669"/>
    <property type="project" value="InterPro"/>
</dbReference>